<gene>
    <name evidence="2" type="ORF">AVEN_225714_1</name>
</gene>
<keyword evidence="3" id="KW-1185">Reference proteome</keyword>
<feature type="region of interest" description="Disordered" evidence="1">
    <location>
        <begin position="32"/>
        <end position="61"/>
    </location>
</feature>
<evidence type="ECO:0000313" key="2">
    <source>
        <dbReference type="EMBL" id="GBN52560.1"/>
    </source>
</evidence>
<dbReference type="OrthoDB" id="8061005at2759"/>
<comment type="caution">
    <text evidence="2">The sequence shown here is derived from an EMBL/GenBank/DDBJ whole genome shotgun (WGS) entry which is preliminary data.</text>
</comment>
<dbReference type="EMBL" id="BGPR01294305">
    <property type="protein sequence ID" value="GBN52560.1"/>
    <property type="molecule type" value="Genomic_DNA"/>
</dbReference>
<name>A0A4Y2PPT6_ARAVE</name>
<organism evidence="2 3">
    <name type="scientific">Araneus ventricosus</name>
    <name type="common">Orbweaver spider</name>
    <name type="synonym">Epeira ventricosa</name>
    <dbReference type="NCBI Taxonomy" id="182803"/>
    <lineage>
        <taxon>Eukaryota</taxon>
        <taxon>Metazoa</taxon>
        <taxon>Ecdysozoa</taxon>
        <taxon>Arthropoda</taxon>
        <taxon>Chelicerata</taxon>
        <taxon>Arachnida</taxon>
        <taxon>Araneae</taxon>
        <taxon>Araneomorphae</taxon>
        <taxon>Entelegynae</taxon>
        <taxon>Araneoidea</taxon>
        <taxon>Araneidae</taxon>
        <taxon>Araneus</taxon>
    </lineage>
</organism>
<dbReference type="AlphaFoldDB" id="A0A4Y2PPT6"/>
<evidence type="ECO:0000256" key="1">
    <source>
        <dbReference type="SAM" id="MobiDB-lite"/>
    </source>
</evidence>
<accession>A0A4Y2PPT6</accession>
<protein>
    <recommendedName>
        <fullName evidence="4">CCHC-type domain-containing protein</fullName>
    </recommendedName>
</protein>
<dbReference type="Proteomes" id="UP000499080">
    <property type="component" value="Unassembled WGS sequence"/>
</dbReference>
<reference evidence="2 3" key="1">
    <citation type="journal article" date="2019" name="Sci. Rep.">
        <title>Orb-weaving spider Araneus ventricosus genome elucidates the spidroin gene catalogue.</title>
        <authorList>
            <person name="Kono N."/>
            <person name="Nakamura H."/>
            <person name="Ohtoshi R."/>
            <person name="Moran D.A.P."/>
            <person name="Shinohara A."/>
            <person name="Yoshida Y."/>
            <person name="Fujiwara M."/>
            <person name="Mori M."/>
            <person name="Tomita M."/>
            <person name="Arakawa K."/>
        </authorList>
    </citation>
    <scope>NUCLEOTIDE SEQUENCE [LARGE SCALE GENOMIC DNA]</scope>
</reference>
<evidence type="ECO:0008006" key="4">
    <source>
        <dbReference type="Google" id="ProtNLM"/>
    </source>
</evidence>
<sequence>MSPQETLLRESDLTLKKAAQLLRASKASKPEIKTVKSASKVHKIQKNRDENPKGTTSYTNNSASETVFNSKKCVKEHTKFKCSAYVKICSKCRRKNHFAAVCKTEKKIIAM</sequence>
<proteinExistence type="predicted"/>
<evidence type="ECO:0000313" key="3">
    <source>
        <dbReference type="Proteomes" id="UP000499080"/>
    </source>
</evidence>